<feature type="region of interest" description="Disordered" evidence="1">
    <location>
        <begin position="305"/>
        <end position="328"/>
    </location>
</feature>
<dbReference type="AlphaFoldDB" id="A0A7S4JCC6"/>
<dbReference type="PANTHER" id="PTHR12136">
    <property type="entry name" value="ENHANCED DISEASE RESISTANCE-RELATED"/>
    <property type="match status" value="1"/>
</dbReference>
<feature type="compositionally biased region" description="Low complexity" evidence="1">
    <location>
        <begin position="316"/>
        <end position="325"/>
    </location>
</feature>
<organism evidence="3">
    <name type="scientific">Odontella aurita</name>
    <dbReference type="NCBI Taxonomy" id="265563"/>
    <lineage>
        <taxon>Eukaryota</taxon>
        <taxon>Sar</taxon>
        <taxon>Stramenopiles</taxon>
        <taxon>Ochrophyta</taxon>
        <taxon>Bacillariophyta</taxon>
        <taxon>Mediophyceae</taxon>
        <taxon>Biddulphiophycidae</taxon>
        <taxon>Eupodiscales</taxon>
        <taxon>Odontellaceae</taxon>
        <taxon>Odontella</taxon>
    </lineage>
</organism>
<evidence type="ECO:0000313" key="3">
    <source>
        <dbReference type="EMBL" id="CAE2259140.1"/>
    </source>
</evidence>
<gene>
    <name evidence="3" type="ORF">OAUR00152_LOCUS25811</name>
</gene>
<dbReference type="EMBL" id="HBKQ01037405">
    <property type="protein sequence ID" value="CAE2259140.1"/>
    <property type="molecule type" value="Transcribed_RNA"/>
</dbReference>
<dbReference type="PANTHER" id="PTHR12136:SF41">
    <property type="entry name" value="PLECKSTRIN HOMOLOGY (PH) AND LIPID-BINDING START DOMAINS-CONTAINING PROTEIN"/>
    <property type="match status" value="1"/>
</dbReference>
<protein>
    <recommendedName>
        <fullName evidence="2">Protein ENHANCED DISEASE RESISTANCE 2 C-terminal domain-containing protein</fullName>
    </recommendedName>
</protein>
<dbReference type="InterPro" id="IPR045096">
    <property type="entry name" value="EDR2-like"/>
</dbReference>
<dbReference type="InterPro" id="IPR009769">
    <property type="entry name" value="EDR2_C"/>
</dbReference>
<evidence type="ECO:0000259" key="2">
    <source>
        <dbReference type="Pfam" id="PF07059"/>
    </source>
</evidence>
<feature type="region of interest" description="Disordered" evidence="1">
    <location>
        <begin position="146"/>
        <end position="199"/>
    </location>
</feature>
<evidence type="ECO:0000256" key="1">
    <source>
        <dbReference type="SAM" id="MobiDB-lite"/>
    </source>
</evidence>
<name>A0A7S4JCC6_9STRA</name>
<dbReference type="Pfam" id="PF07059">
    <property type="entry name" value="EDR2_C"/>
    <property type="match status" value="1"/>
</dbReference>
<reference evidence="3" key="1">
    <citation type="submission" date="2021-01" db="EMBL/GenBank/DDBJ databases">
        <authorList>
            <person name="Corre E."/>
            <person name="Pelletier E."/>
            <person name="Niang G."/>
            <person name="Scheremetjew M."/>
            <person name="Finn R."/>
            <person name="Kale V."/>
            <person name="Holt S."/>
            <person name="Cochrane G."/>
            <person name="Meng A."/>
            <person name="Brown T."/>
            <person name="Cohen L."/>
        </authorList>
    </citation>
    <scope>NUCLEOTIDE SEQUENCE</scope>
    <source>
        <strain evidence="3">Isolate 1302-5</strain>
    </source>
</reference>
<feature type="domain" description="Protein ENHANCED DISEASE RESISTANCE 2 C-terminal" evidence="2">
    <location>
        <begin position="400"/>
        <end position="629"/>
    </location>
</feature>
<proteinExistence type="predicted"/>
<accession>A0A7S4JCC6</accession>
<feature type="compositionally biased region" description="Polar residues" evidence="1">
    <location>
        <begin position="176"/>
        <end position="185"/>
    </location>
</feature>
<sequence length="654" mass="72147">MSNFLLVSKCYPGKRWSRISKKYSDFRSLVSAVKKAAEIATGDVKKTHVKKKSGEWNSLPQQTKDLVHLSESLCNLIDSEKQAYLGKLTYTYVKTISKRRRLIVDQALERILAHYPKESKRVPGIVALTKSVETFLLTDHVEEDTELGLSQSKRKKKDSTSKAAVSPQASPAKVEPSSTAVTSVQKAAKDRDQRTGSNVVPMTKKVRRSVMFREKESKKLSEVGAELILEDMTTRNVPAAPIPVSAPLKKGGPFDNPFAFTALAAAAIYALHFTSQSKVTVDSDIALLVGFACFCFGLHSPLKAGEAVAKPPPPKARATTTSPRRMSSLKRQSYMLQKNMMQSMQNLKKLSVTPVGEQEDTITLRSIVEEEEEEHAEQLMSPLPNFPEGGKLGTIPNCVSETPPSDYKVRGPKYLVDGKKIPSGPFIFPFRGVDLFLTDLCPENVGSNPGAMGGNLRDNPTFIVNFRLPWAVLLFYAEIPAKLLPFLRACYEKDFDKSSLPCLDKMSPSERTAARYLQGNDDYKNECLKIIPVAVRGPWVVKSVVGGKPAIIGNKMPVTYYYQRAEKGKSEYLEMDLDIVASSAARGILSVVKNYTSILTMDLGFVVEGKREDELPEQMMVGARLHSIDPLTAPPLPPMNDLLLDVLAGPDGDE</sequence>